<comment type="caution">
    <text evidence="1">The sequence shown here is derived from an EMBL/GenBank/DDBJ whole genome shotgun (WGS) entry which is preliminary data.</text>
</comment>
<name>A0AAN4ZLR8_9BILA</name>
<protein>
    <submittedName>
        <fullName evidence="1">Uncharacterized protein</fullName>
    </submittedName>
</protein>
<organism evidence="1 2">
    <name type="scientific">Pristionchus mayeri</name>
    <dbReference type="NCBI Taxonomy" id="1317129"/>
    <lineage>
        <taxon>Eukaryota</taxon>
        <taxon>Metazoa</taxon>
        <taxon>Ecdysozoa</taxon>
        <taxon>Nematoda</taxon>
        <taxon>Chromadorea</taxon>
        <taxon>Rhabditida</taxon>
        <taxon>Rhabditina</taxon>
        <taxon>Diplogasteromorpha</taxon>
        <taxon>Diplogasteroidea</taxon>
        <taxon>Neodiplogasteridae</taxon>
        <taxon>Pristionchus</taxon>
    </lineage>
</organism>
<dbReference type="EMBL" id="BTRK01000003">
    <property type="protein sequence ID" value="GMR39970.1"/>
    <property type="molecule type" value="Genomic_DNA"/>
</dbReference>
<reference evidence="2" key="1">
    <citation type="submission" date="2022-10" db="EMBL/GenBank/DDBJ databases">
        <title>Genome assembly of Pristionchus species.</title>
        <authorList>
            <person name="Yoshida K."/>
            <person name="Sommer R.J."/>
        </authorList>
    </citation>
    <scope>NUCLEOTIDE SEQUENCE [LARGE SCALE GENOMIC DNA]</scope>
    <source>
        <strain evidence="2">RS5460</strain>
    </source>
</reference>
<keyword evidence="2" id="KW-1185">Reference proteome</keyword>
<dbReference type="Proteomes" id="UP001328107">
    <property type="component" value="Unassembled WGS sequence"/>
</dbReference>
<gene>
    <name evidence="1" type="ORF">PMAYCL1PPCAC_10165</name>
</gene>
<evidence type="ECO:0000313" key="1">
    <source>
        <dbReference type="EMBL" id="GMR39970.1"/>
    </source>
</evidence>
<proteinExistence type="predicted"/>
<feature type="non-terminal residue" evidence="1">
    <location>
        <position position="1"/>
    </location>
</feature>
<dbReference type="AlphaFoldDB" id="A0AAN4ZLR8"/>
<accession>A0AAN4ZLR8</accession>
<evidence type="ECO:0000313" key="2">
    <source>
        <dbReference type="Proteomes" id="UP001328107"/>
    </source>
</evidence>
<sequence length="344" mass="38791">ADDDEEEEDADASSMVAEMYNTLLSEEQSYLVPEKKRKKEATVAKRDTVVKPKKEVTVAKEGMDTAVDEPKKAGAAKKNPLLEAAKAAEAGMVAVRPEMKVTRVATKQPRRGAGLVMQRVVSEELDAFPEPMQLEFDSDDAFADEFREFRKNDPGEMERSLSVIEQYEAGLLSIEDIGPDDLYLTELISPCNSPRTPRIETPRVDAALRMSRPLVLGSGKRDRKGSRGKSRIALDKVKRGLFNDSEDENASPDTPTRFDSATRFRFPEPDQKKRMAFLKKSKHIRNLFEAARRSVRADEVYKRRPQIMERTKIQYPGIAPLPETPKSSRHHRLEDTLKGVDGIM</sequence>